<protein>
    <recommendedName>
        <fullName evidence="1">Reverse transcriptase domain-containing protein</fullName>
    </recommendedName>
</protein>
<dbReference type="PANTHER" id="PTHR34047">
    <property type="entry name" value="NUCLEAR INTRON MATURASE 1, MITOCHONDRIAL-RELATED"/>
    <property type="match status" value="1"/>
</dbReference>
<dbReference type="KEGG" id="eac:EAL2_808p05160"/>
<geneLocation type="plasmid" evidence="2 3">
    <name>EAL2_808p</name>
</geneLocation>
<evidence type="ECO:0000259" key="1">
    <source>
        <dbReference type="PROSITE" id="PS50878"/>
    </source>
</evidence>
<name>W8T8I6_PEPAC</name>
<dbReference type="EMBL" id="CP007453">
    <property type="protein sequence ID" value="AHM58019.1"/>
    <property type="molecule type" value="Genomic_DNA"/>
</dbReference>
<evidence type="ECO:0000313" key="2">
    <source>
        <dbReference type="EMBL" id="AHM58019.1"/>
    </source>
</evidence>
<accession>W8T8I6</accession>
<dbReference type="HOGENOM" id="CLU_013584_6_2_9"/>
<dbReference type="InterPro" id="IPR043502">
    <property type="entry name" value="DNA/RNA_pol_sf"/>
</dbReference>
<dbReference type="AlphaFoldDB" id="W8T8I6"/>
<dbReference type="Proteomes" id="UP000019591">
    <property type="component" value="Plasmid EAL2_808p"/>
</dbReference>
<proteinExistence type="predicted"/>
<keyword evidence="2" id="KW-0614">Plasmid</keyword>
<dbReference type="SUPFAM" id="SSF56672">
    <property type="entry name" value="DNA/RNA polymerases"/>
    <property type="match status" value="1"/>
</dbReference>
<dbReference type="InterPro" id="IPR013597">
    <property type="entry name" value="Mat_intron_G2"/>
</dbReference>
<evidence type="ECO:0000313" key="3">
    <source>
        <dbReference type="Proteomes" id="UP000019591"/>
    </source>
</evidence>
<sequence length="265" mass="31618">MLDADIKSYFDRIDHDKLMLLVEQRVSDRRILKLIRKWLKAGVMEEGKLRQSLTGTPQGGVISPLLSNIYLGVLDKLWQKHCTYLGNLVRYADDFVVVCRTKKDVQHAYKAINLILKKLALDLHPEKTQLVNLWEGTEGFDFLGMHHRRIKQQSRYGHAYTVTVQRPSDKATRRMRDRIREELKPRNRLFVEMGELVKKLNPVIRGWRNYYKLPLSEPYLRKLDYHILIRFTIWYNKKQQIKKRHINMPLVNEKLRQLKLAKLVY</sequence>
<dbReference type="PATRIC" id="fig|1286171.3.peg.2698"/>
<reference evidence="2 3" key="1">
    <citation type="journal article" date="2014" name="Genome Announc.">
        <title>Complete Genome Sequence of Amino Acid-Utilizing Eubacterium acidaminophilum al-2 (DSM 3953).</title>
        <authorList>
            <person name="Poehlein A."/>
            <person name="Andreesen J.R."/>
            <person name="Daniel R."/>
        </authorList>
    </citation>
    <scope>NUCLEOTIDE SEQUENCE [LARGE SCALE GENOMIC DNA]</scope>
    <source>
        <strain evidence="2 3">DSM 3953</strain>
        <plasmid evidence="3">Plasmid EAL2_808p</plasmid>
    </source>
</reference>
<dbReference type="PROSITE" id="PS50878">
    <property type="entry name" value="RT_POL"/>
    <property type="match status" value="1"/>
</dbReference>
<organism evidence="2 3">
    <name type="scientific">Peptoclostridium acidaminophilum DSM 3953</name>
    <dbReference type="NCBI Taxonomy" id="1286171"/>
    <lineage>
        <taxon>Bacteria</taxon>
        <taxon>Bacillati</taxon>
        <taxon>Bacillota</taxon>
        <taxon>Clostridia</taxon>
        <taxon>Peptostreptococcales</taxon>
        <taxon>Peptoclostridiaceae</taxon>
        <taxon>Peptoclostridium</taxon>
    </lineage>
</organism>
<dbReference type="InterPro" id="IPR051083">
    <property type="entry name" value="GrpII_Intron_Splice-Mob/Def"/>
</dbReference>
<dbReference type="Pfam" id="PF08388">
    <property type="entry name" value="GIIM"/>
    <property type="match status" value="1"/>
</dbReference>
<dbReference type="InterPro" id="IPR000477">
    <property type="entry name" value="RT_dom"/>
</dbReference>
<dbReference type="Pfam" id="PF00078">
    <property type="entry name" value="RVT_1"/>
    <property type="match status" value="1"/>
</dbReference>
<feature type="domain" description="Reverse transcriptase" evidence="1">
    <location>
        <begin position="1"/>
        <end position="147"/>
    </location>
</feature>
<dbReference type="eggNOG" id="COG3344">
    <property type="taxonomic scope" value="Bacteria"/>
</dbReference>
<dbReference type="CDD" id="cd01651">
    <property type="entry name" value="RT_G2_intron"/>
    <property type="match status" value="1"/>
</dbReference>
<dbReference type="PANTHER" id="PTHR34047:SF8">
    <property type="entry name" value="PROTEIN YKFC"/>
    <property type="match status" value="1"/>
</dbReference>
<keyword evidence="3" id="KW-1185">Reference proteome</keyword>
<gene>
    <name evidence="2" type="ORF">EAL2_808p05160</name>
</gene>